<organism evidence="11 12">
    <name type="scientific">Wandonia haliotis</name>
    <dbReference type="NCBI Taxonomy" id="574963"/>
    <lineage>
        <taxon>Bacteria</taxon>
        <taxon>Pseudomonadati</taxon>
        <taxon>Bacteroidota</taxon>
        <taxon>Flavobacteriia</taxon>
        <taxon>Flavobacteriales</taxon>
        <taxon>Crocinitomicaceae</taxon>
        <taxon>Wandonia</taxon>
    </lineage>
</organism>
<dbReference type="Proteomes" id="UP001501126">
    <property type="component" value="Unassembled WGS sequence"/>
</dbReference>
<keyword evidence="3" id="KW-1003">Cell membrane</keyword>
<comment type="caution">
    <text evidence="11">The sequence shown here is derived from an EMBL/GenBank/DDBJ whole genome shotgun (WGS) entry which is preliminary data.</text>
</comment>
<protein>
    <submittedName>
        <fullName evidence="11">Nucleoside transporter C-terminal domain-containing protein</fullName>
    </submittedName>
</protein>
<dbReference type="InterPro" id="IPR002668">
    <property type="entry name" value="CNT_N_dom"/>
</dbReference>
<feature type="transmembrane region" description="Helical" evidence="7">
    <location>
        <begin position="466"/>
        <end position="486"/>
    </location>
</feature>
<feature type="domain" description="Nucleoside transporter/FeoB GTPase Gate" evidence="10">
    <location>
        <begin position="159"/>
        <end position="257"/>
    </location>
</feature>
<dbReference type="RefSeq" id="WP_343785612.1">
    <property type="nucleotide sequence ID" value="NZ_BAAAFH010000003.1"/>
</dbReference>
<dbReference type="EMBL" id="BAAAFH010000003">
    <property type="protein sequence ID" value="GAA0874706.1"/>
    <property type="molecule type" value="Genomic_DNA"/>
</dbReference>
<evidence type="ECO:0000256" key="4">
    <source>
        <dbReference type="ARBA" id="ARBA00022692"/>
    </source>
</evidence>
<feature type="transmembrane region" description="Helical" evidence="7">
    <location>
        <begin position="233"/>
        <end position="255"/>
    </location>
</feature>
<keyword evidence="4 7" id="KW-0812">Transmembrane</keyword>
<evidence type="ECO:0000256" key="3">
    <source>
        <dbReference type="ARBA" id="ARBA00022475"/>
    </source>
</evidence>
<keyword evidence="6 7" id="KW-0472">Membrane</keyword>
<dbReference type="PANTHER" id="PTHR10590:SF4">
    <property type="entry name" value="SOLUTE CARRIER FAMILY 28 MEMBER 3"/>
    <property type="match status" value="1"/>
</dbReference>
<name>A0ABP3XZ98_9FLAO</name>
<sequence>MFSKIRKGKWELHNSTHLILSGASESDTFLIKKNEEKKLSFVSSSGRNFTFQTEDMLNNTGFSFESVLRGLLGLLSLLAIGYLFSSDRRNINWGQVAKGIGLQIVLAVLILKVPFVESGFEFLSRGFTKVVNMAHEGAEFVFGSVVTGDLNPIVKNFVTWILPSVIFFSALSALLYYWGILQKFVYLMAVVMKRLMGLSGAESVAAAGNIFLGQTEAPLLVKPYLGRMTKSELMSLMVGGMATIAGGVLAAYIAFLGEGDKVKELFFAKHLLAASIMSAPAAIVFAKIILPEKEKFDKNLEVSKEKLGSNALEAIANGTSDGIRLAANVAAMLIVFISLIALCNYILGLTGHYTGLNAVIANGGQYDSLSFEFITGYLFSPLAWLMGVPWQDAMIIGQLMGEKTILNEFVAYPHLGKLQDELTGKSVIMATYVLCGFANFASIGIQVGGIGALAPERKSELARFGIKSLIAGTLACMMTAVLVGMIY</sequence>
<feature type="transmembrane region" description="Helical" evidence="7">
    <location>
        <begin position="325"/>
        <end position="347"/>
    </location>
</feature>
<dbReference type="InterPro" id="IPR011642">
    <property type="entry name" value="Gate_dom"/>
</dbReference>
<evidence type="ECO:0000256" key="6">
    <source>
        <dbReference type="ARBA" id="ARBA00023136"/>
    </source>
</evidence>
<proteinExistence type="inferred from homology"/>
<evidence type="ECO:0000256" key="2">
    <source>
        <dbReference type="ARBA" id="ARBA00009033"/>
    </source>
</evidence>
<keyword evidence="12" id="KW-1185">Reference proteome</keyword>
<feature type="transmembrane region" description="Helical" evidence="7">
    <location>
        <begin position="96"/>
        <end position="115"/>
    </location>
</feature>
<feature type="domain" description="Concentrative nucleoside transporter C-terminal" evidence="9">
    <location>
        <begin position="270"/>
        <end position="484"/>
    </location>
</feature>
<evidence type="ECO:0000259" key="9">
    <source>
        <dbReference type="Pfam" id="PF07662"/>
    </source>
</evidence>
<feature type="domain" description="Concentrative nucleoside transporter N-terminal" evidence="8">
    <location>
        <begin position="72"/>
        <end position="144"/>
    </location>
</feature>
<evidence type="ECO:0000313" key="11">
    <source>
        <dbReference type="EMBL" id="GAA0874706.1"/>
    </source>
</evidence>
<feature type="transmembrane region" description="Helical" evidence="7">
    <location>
        <begin position="427"/>
        <end position="454"/>
    </location>
</feature>
<dbReference type="Pfam" id="PF07670">
    <property type="entry name" value="Gate"/>
    <property type="match status" value="1"/>
</dbReference>
<dbReference type="Pfam" id="PF07662">
    <property type="entry name" value="Nucleos_tra2_C"/>
    <property type="match status" value="1"/>
</dbReference>
<evidence type="ECO:0000259" key="8">
    <source>
        <dbReference type="Pfam" id="PF01773"/>
    </source>
</evidence>
<gene>
    <name evidence="11" type="ORF">GCM10009118_11140</name>
</gene>
<keyword evidence="5 7" id="KW-1133">Transmembrane helix</keyword>
<evidence type="ECO:0000313" key="12">
    <source>
        <dbReference type="Proteomes" id="UP001501126"/>
    </source>
</evidence>
<dbReference type="InterPro" id="IPR011657">
    <property type="entry name" value="CNT_C_dom"/>
</dbReference>
<feature type="transmembrane region" description="Helical" evidence="7">
    <location>
        <begin position="267"/>
        <end position="290"/>
    </location>
</feature>
<evidence type="ECO:0000256" key="1">
    <source>
        <dbReference type="ARBA" id="ARBA00004651"/>
    </source>
</evidence>
<comment type="subcellular location">
    <subcellularLocation>
        <location evidence="1">Cell membrane</location>
        <topology evidence="1">Multi-pass membrane protein</topology>
    </subcellularLocation>
</comment>
<evidence type="ECO:0000259" key="10">
    <source>
        <dbReference type="Pfam" id="PF07670"/>
    </source>
</evidence>
<evidence type="ECO:0000256" key="7">
    <source>
        <dbReference type="SAM" id="Phobius"/>
    </source>
</evidence>
<evidence type="ECO:0000256" key="5">
    <source>
        <dbReference type="ARBA" id="ARBA00022989"/>
    </source>
</evidence>
<reference evidence="12" key="1">
    <citation type="journal article" date="2019" name="Int. J. Syst. Evol. Microbiol.">
        <title>The Global Catalogue of Microorganisms (GCM) 10K type strain sequencing project: providing services to taxonomists for standard genome sequencing and annotation.</title>
        <authorList>
            <consortium name="The Broad Institute Genomics Platform"/>
            <consortium name="The Broad Institute Genome Sequencing Center for Infectious Disease"/>
            <person name="Wu L."/>
            <person name="Ma J."/>
        </authorList>
    </citation>
    <scope>NUCLEOTIDE SEQUENCE [LARGE SCALE GENOMIC DNA]</scope>
    <source>
        <strain evidence="12">JCM 16083</strain>
    </source>
</reference>
<accession>A0ABP3XZ98</accession>
<dbReference type="InterPro" id="IPR008276">
    <property type="entry name" value="C_nuclsd_transpt"/>
</dbReference>
<comment type="similarity">
    <text evidence="2">Belongs to the concentrative nucleoside transporter (CNT) (TC 2.A.41) family.</text>
</comment>
<feature type="transmembrane region" description="Helical" evidence="7">
    <location>
        <begin position="66"/>
        <end position="84"/>
    </location>
</feature>
<dbReference type="PANTHER" id="PTHR10590">
    <property type="entry name" value="SODIUM/NUCLEOSIDE COTRANSPORTER"/>
    <property type="match status" value="1"/>
</dbReference>
<dbReference type="Pfam" id="PF01773">
    <property type="entry name" value="Nucleos_tra2_N"/>
    <property type="match status" value="1"/>
</dbReference>
<feature type="transmembrane region" description="Helical" evidence="7">
    <location>
        <begin position="157"/>
        <end position="178"/>
    </location>
</feature>